<dbReference type="Proteomes" id="UP001428341">
    <property type="component" value="Unassembled WGS sequence"/>
</dbReference>
<evidence type="ECO:0000313" key="1">
    <source>
        <dbReference type="EMBL" id="KAK9215168.1"/>
    </source>
</evidence>
<dbReference type="AlphaFoldDB" id="A0AAP0MN11"/>
<keyword evidence="2" id="KW-1185">Reference proteome</keyword>
<comment type="caution">
    <text evidence="1">The sequence shown here is derived from an EMBL/GenBank/DDBJ whole genome shotgun (WGS) entry which is preliminary data.</text>
</comment>
<protein>
    <submittedName>
        <fullName evidence="1">Uncharacterized protein</fullName>
    </submittedName>
</protein>
<evidence type="ECO:0000313" key="2">
    <source>
        <dbReference type="Proteomes" id="UP001428341"/>
    </source>
</evidence>
<dbReference type="EMBL" id="JBCGBO010000003">
    <property type="protein sequence ID" value="KAK9215168.1"/>
    <property type="molecule type" value="Genomic_DNA"/>
</dbReference>
<proteinExistence type="predicted"/>
<name>A0AAP0MN11_9ROSI</name>
<sequence>MAIWEMRIEKHFQYLKETHGCTDNKPTEIIKESLFVFKSCKHIGSFPAVNNNNTKPNNKCFLGFNGKDLPSQTVGSPAVWVFEELDDMAKMGEDVGKDDIEFNMDLLLNKACYLDALEIPMWNKRYFELTTGDIAVRLVLIFHYKE</sequence>
<accession>A0AAP0MN11</accession>
<reference evidence="1 2" key="1">
    <citation type="submission" date="2024-05" db="EMBL/GenBank/DDBJ databases">
        <title>Haplotype-resolved chromosome-level genome assembly of Huyou (Citrus changshanensis).</title>
        <authorList>
            <person name="Miao C."/>
            <person name="Chen W."/>
            <person name="Wu Y."/>
            <person name="Wang L."/>
            <person name="Zhao S."/>
            <person name="Grierson D."/>
            <person name="Xu C."/>
            <person name="Chen K."/>
        </authorList>
    </citation>
    <scope>NUCLEOTIDE SEQUENCE [LARGE SCALE GENOMIC DNA]</scope>
    <source>
        <strain evidence="1">01-14</strain>
        <tissue evidence="1">Leaf</tissue>
    </source>
</reference>
<organism evidence="1 2">
    <name type="scientific">Citrus x changshan-huyou</name>
    <dbReference type="NCBI Taxonomy" id="2935761"/>
    <lineage>
        <taxon>Eukaryota</taxon>
        <taxon>Viridiplantae</taxon>
        <taxon>Streptophyta</taxon>
        <taxon>Embryophyta</taxon>
        <taxon>Tracheophyta</taxon>
        <taxon>Spermatophyta</taxon>
        <taxon>Magnoliopsida</taxon>
        <taxon>eudicotyledons</taxon>
        <taxon>Gunneridae</taxon>
        <taxon>Pentapetalae</taxon>
        <taxon>rosids</taxon>
        <taxon>malvids</taxon>
        <taxon>Sapindales</taxon>
        <taxon>Rutaceae</taxon>
        <taxon>Aurantioideae</taxon>
        <taxon>Citrus</taxon>
    </lineage>
</organism>
<gene>
    <name evidence="1" type="ORF">WN944_007171</name>
</gene>